<dbReference type="SUPFAM" id="SSF52266">
    <property type="entry name" value="SGNH hydrolase"/>
    <property type="match status" value="1"/>
</dbReference>
<name>A0ABV6YNK6_UNCEI</name>
<organism evidence="1 2">
    <name type="scientific">Eiseniibacteriota bacterium</name>
    <dbReference type="NCBI Taxonomy" id="2212470"/>
    <lineage>
        <taxon>Bacteria</taxon>
        <taxon>Candidatus Eiseniibacteriota</taxon>
    </lineage>
</organism>
<evidence type="ECO:0000313" key="1">
    <source>
        <dbReference type="EMBL" id="MFC1799645.1"/>
    </source>
</evidence>
<proteinExistence type="predicted"/>
<dbReference type="Gene3D" id="3.40.50.1110">
    <property type="entry name" value="SGNH hydrolase"/>
    <property type="match status" value="1"/>
</dbReference>
<dbReference type="CDD" id="cd00229">
    <property type="entry name" value="SGNH_hydrolase"/>
    <property type="match status" value="1"/>
</dbReference>
<sequence length="319" mass="36061">MARVRSTLTGLLVTVISIAVTLLLVEVGFRIAGVQPIPRPEKEHHRYEENSHGLRDYERSYEKEEGVFRIVATGDSFTFGTGVPSMDDIFLKRLERALNAEGTSGYRFEVINGAEPGYNTPHEYEWLRKKGIKYSPDLIMVVYFFNDATAMGTVTSLMRPIHEEAAGKSEGWSVLYSYFKYRIMRSAISRRTTEEYRQAYFEGKGGSTKTGRWEKCQECILGIKDLAAANDARLLFVTFPILIDLDEDYAFQDIHDIVVDFLTGNGIEVHSLLPAFVEYDGTAESLWVNITNAHPNEKGHEIAAQSLTTYLLESGMLEK</sequence>
<gene>
    <name evidence="1" type="ORF">ACFL2Z_01880</name>
</gene>
<keyword evidence="1" id="KW-0378">Hydrolase</keyword>
<reference evidence="1 2" key="1">
    <citation type="submission" date="2024-09" db="EMBL/GenBank/DDBJ databases">
        <authorList>
            <person name="D'Angelo T."/>
        </authorList>
    </citation>
    <scope>NUCLEOTIDE SEQUENCE [LARGE SCALE GENOMIC DNA]</scope>
    <source>
        <strain evidence="1">SAG AM-311-F02</strain>
    </source>
</reference>
<dbReference type="InterPro" id="IPR036514">
    <property type="entry name" value="SGNH_hydro_sf"/>
</dbReference>
<dbReference type="Proteomes" id="UP001594288">
    <property type="component" value="Unassembled WGS sequence"/>
</dbReference>
<evidence type="ECO:0000313" key="2">
    <source>
        <dbReference type="Proteomes" id="UP001594288"/>
    </source>
</evidence>
<dbReference type="GO" id="GO:0016787">
    <property type="term" value="F:hydrolase activity"/>
    <property type="evidence" value="ECO:0007669"/>
    <property type="project" value="UniProtKB-KW"/>
</dbReference>
<keyword evidence="2" id="KW-1185">Reference proteome</keyword>
<dbReference type="EMBL" id="JBHPEI010000019">
    <property type="protein sequence ID" value="MFC1799645.1"/>
    <property type="molecule type" value="Genomic_DNA"/>
</dbReference>
<accession>A0ABV6YNK6</accession>
<protein>
    <submittedName>
        <fullName evidence="1">SGNH/GDSL hydrolase family protein</fullName>
    </submittedName>
</protein>
<comment type="caution">
    <text evidence="1">The sequence shown here is derived from an EMBL/GenBank/DDBJ whole genome shotgun (WGS) entry which is preliminary data.</text>
</comment>